<keyword evidence="8" id="KW-0449">Lipoprotein</keyword>
<gene>
    <name evidence="11" type="primary">Dana\GF22363</name>
    <name evidence="11" type="synonym">dana_GLEANR_6334</name>
    <name evidence="11" type="ORF">GF22363</name>
</gene>
<dbReference type="InParanoid" id="B3MVY1"/>
<dbReference type="FunCoup" id="B3MVY1">
    <property type="interactions" value="1"/>
</dbReference>
<feature type="signal peptide" evidence="10">
    <location>
        <begin position="1"/>
        <end position="22"/>
    </location>
</feature>
<accession>B3MVY1</accession>
<sequence length="150" mass="16613">MQSSSLFLLAVIFLISLVQIDGLLRRCYQCRSRGELGSCKDPFTFNATDVDSEPGLTAIPCASGWCGKVIEGGGTYAIDDYDLATQRMCVQRGPDDNMDRCADTIYNYKKVYMCFCQGDLCNGARRLSREGLTLPLMILLPILTAVLFRS</sequence>
<dbReference type="Pfam" id="PF17064">
    <property type="entry name" value="QVR"/>
    <property type="match status" value="1"/>
</dbReference>
<dbReference type="EMBL" id="CH902625">
    <property type="protein sequence ID" value="EDV35126.1"/>
    <property type="molecule type" value="Genomic_DNA"/>
</dbReference>
<dbReference type="GO" id="GO:0035158">
    <property type="term" value="P:regulation of tube diameter, open tracheal system"/>
    <property type="evidence" value="ECO:0007669"/>
    <property type="project" value="EnsemblMetazoa"/>
</dbReference>
<keyword evidence="7" id="KW-0325">Glycoprotein</keyword>
<keyword evidence="6 9" id="KW-0472">Membrane</keyword>
<dbReference type="PANTHER" id="PTHR33562">
    <property type="entry name" value="ATILLA, ISOFORM B-RELATED-RELATED"/>
    <property type="match status" value="1"/>
</dbReference>
<evidence type="ECO:0000256" key="10">
    <source>
        <dbReference type="SAM" id="SignalP"/>
    </source>
</evidence>
<evidence type="ECO:0000256" key="3">
    <source>
        <dbReference type="ARBA" id="ARBA00022692"/>
    </source>
</evidence>
<evidence type="ECO:0000256" key="2">
    <source>
        <dbReference type="ARBA" id="ARBA00022622"/>
    </source>
</evidence>
<dbReference type="GO" id="GO:0030431">
    <property type="term" value="P:sleep"/>
    <property type="evidence" value="ECO:0007669"/>
    <property type="project" value="InterPro"/>
</dbReference>
<feature type="transmembrane region" description="Helical" evidence="9">
    <location>
        <begin position="131"/>
        <end position="148"/>
    </location>
</feature>
<dbReference type="KEGG" id="dan:6505025"/>
<evidence type="ECO:0000256" key="1">
    <source>
        <dbReference type="ARBA" id="ARBA00004589"/>
    </source>
</evidence>
<dbReference type="GeneID" id="6505025"/>
<dbReference type="AlphaFoldDB" id="B3MVY1"/>
<dbReference type="HOGENOM" id="CLU_129648_0_0_1"/>
<protein>
    <submittedName>
        <fullName evidence="11">Uncharacterized protein</fullName>
    </submittedName>
</protein>
<dbReference type="OMA" id="SCKDPFN"/>
<dbReference type="PANTHER" id="PTHR33562:SF22">
    <property type="entry name" value="PROTEIN QUIVER"/>
    <property type="match status" value="1"/>
</dbReference>
<dbReference type="InterPro" id="IPR050975">
    <property type="entry name" value="Sleep_regulator"/>
</dbReference>
<evidence type="ECO:0000256" key="5">
    <source>
        <dbReference type="ARBA" id="ARBA00022989"/>
    </source>
</evidence>
<evidence type="ECO:0000313" key="12">
    <source>
        <dbReference type="Proteomes" id="UP000007801"/>
    </source>
</evidence>
<dbReference type="GO" id="GO:0098552">
    <property type="term" value="C:side of membrane"/>
    <property type="evidence" value="ECO:0007669"/>
    <property type="project" value="UniProtKB-KW"/>
</dbReference>
<name>B3MVY1_DROAN</name>
<comment type="subcellular location">
    <subcellularLocation>
        <location evidence="1">Membrane</location>
        <topology evidence="1">Lipid-anchor</topology>
        <topology evidence="1">GPI-anchor</topology>
    </subcellularLocation>
</comment>
<dbReference type="GO" id="GO:0032222">
    <property type="term" value="P:regulation of synaptic transmission, cholinergic"/>
    <property type="evidence" value="ECO:0007669"/>
    <property type="project" value="InterPro"/>
</dbReference>
<evidence type="ECO:0000256" key="7">
    <source>
        <dbReference type="ARBA" id="ARBA00023180"/>
    </source>
</evidence>
<dbReference type="InterPro" id="IPR031424">
    <property type="entry name" value="QVR-like"/>
</dbReference>
<keyword evidence="5 9" id="KW-1133">Transmembrane helix</keyword>
<evidence type="ECO:0000256" key="4">
    <source>
        <dbReference type="ARBA" id="ARBA00022729"/>
    </source>
</evidence>
<evidence type="ECO:0000313" key="11">
    <source>
        <dbReference type="EMBL" id="EDV35126.1"/>
    </source>
</evidence>
<keyword evidence="12" id="KW-1185">Reference proteome</keyword>
<evidence type="ECO:0000256" key="9">
    <source>
        <dbReference type="SAM" id="Phobius"/>
    </source>
</evidence>
<keyword evidence="3 9" id="KW-0812">Transmembrane</keyword>
<evidence type="ECO:0000256" key="8">
    <source>
        <dbReference type="ARBA" id="ARBA00023288"/>
    </source>
</evidence>
<dbReference type="OrthoDB" id="9988013at2759"/>
<dbReference type="eggNOG" id="ENOG502S150">
    <property type="taxonomic scope" value="Eukaryota"/>
</dbReference>
<dbReference type="GO" id="GO:0008362">
    <property type="term" value="P:chitin-based embryonic cuticle biosynthetic process"/>
    <property type="evidence" value="ECO:0007669"/>
    <property type="project" value="EnsemblMetazoa"/>
</dbReference>
<feature type="chain" id="PRO_5021355898" evidence="10">
    <location>
        <begin position="23"/>
        <end position="150"/>
    </location>
</feature>
<keyword evidence="4 10" id="KW-0732">Signal</keyword>
<evidence type="ECO:0000256" key="6">
    <source>
        <dbReference type="ARBA" id="ARBA00023136"/>
    </source>
</evidence>
<organism evidence="11 12">
    <name type="scientific">Drosophila ananassae</name>
    <name type="common">Fruit fly</name>
    <dbReference type="NCBI Taxonomy" id="7217"/>
    <lineage>
        <taxon>Eukaryota</taxon>
        <taxon>Metazoa</taxon>
        <taxon>Ecdysozoa</taxon>
        <taxon>Arthropoda</taxon>
        <taxon>Hexapoda</taxon>
        <taxon>Insecta</taxon>
        <taxon>Pterygota</taxon>
        <taxon>Neoptera</taxon>
        <taxon>Endopterygota</taxon>
        <taxon>Diptera</taxon>
        <taxon>Brachycera</taxon>
        <taxon>Muscomorpha</taxon>
        <taxon>Ephydroidea</taxon>
        <taxon>Drosophilidae</taxon>
        <taxon>Drosophila</taxon>
        <taxon>Sophophora</taxon>
    </lineage>
</organism>
<keyword evidence="2" id="KW-0336">GPI-anchor</keyword>
<dbReference type="STRING" id="7217.B3MVY1"/>
<dbReference type="Proteomes" id="UP000007801">
    <property type="component" value="Unassembled WGS sequence"/>
</dbReference>
<dbReference type="PhylomeDB" id="B3MVY1"/>
<proteinExistence type="predicted"/>
<reference evidence="11 12" key="1">
    <citation type="journal article" date="2007" name="Nature">
        <title>Evolution of genes and genomes on the Drosophila phylogeny.</title>
        <authorList>
            <consortium name="Drosophila 12 Genomes Consortium"/>
            <person name="Clark A.G."/>
            <person name="Eisen M.B."/>
            <person name="Smith D.R."/>
            <person name="Bergman C.M."/>
            <person name="Oliver B."/>
            <person name="Markow T.A."/>
            <person name="Kaufman T.C."/>
            <person name="Kellis M."/>
            <person name="Gelbart W."/>
            <person name="Iyer V.N."/>
            <person name="Pollard D.A."/>
            <person name="Sackton T.B."/>
            <person name="Larracuente A.M."/>
            <person name="Singh N.D."/>
            <person name="Abad J.P."/>
            <person name="Abt D.N."/>
            <person name="Adryan B."/>
            <person name="Aguade M."/>
            <person name="Akashi H."/>
            <person name="Anderson W.W."/>
            <person name="Aquadro C.F."/>
            <person name="Ardell D.H."/>
            <person name="Arguello R."/>
            <person name="Artieri C.G."/>
            <person name="Barbash D.A."/>
            <person name="Barker D."/>
            <person name="Barsanti P."/>
            <person name="Batterham P."/>
            <person name="Batzoglou S."/>
            <person name="Begun D."/>
            <person name="Bhutkar A."/>
            <person name="Blanco E."/>
            <person name="Bosak S.A."/>
            <person name="Bradley R.K."/>
            <person name="Brand A.D."/>
            <person name="Brent M.R."/>
            <person name="Brooks A.N."/>
            <person name="Brown R.H."/>
            <person name="Butlin R.K."/>
            <person name="Caggese C."/>
            <person name="Calvi B.R."/>
            <person name="Bernardo de Carvalho A."/>
            <person name="Caspi A."/>
            <person name="Castrezana S."/>
            <person name="Celniker S.E."/>
            <person name="Chang J.L."/>
            <person name="Chapple C."/>
            <person name="Chatterji S."/>
            <person name="Chinwalla A."/>
            <person name="Civetta A."/>
            <person name="Clifton S.W."/>
            <person name="Comeron J.M."/>
            <person name="Costello J.C."/>
            <person name="Coyne J.A."/>
            <person name="Daub J."/>
            <person name="David R.G."/>
            <person name="Delcher A.L."/>
            <person name="Delehaunty K."/>
            <person name="Do C.B."/>
            <person name="Ebling H."/>
            <person name="Edwards K."/>
            <person name="Eickbush T."/>
            <person name="Evans J.D."/>
            <person name="Filipski A."/>
            <person name="Findeiss S."/>
            <person name="Freyhult E."/>
            <person name="Fulton L."/>
            <person name="Fulton R."/>
            <person name="Garcia A.C."/>
            <person name="Gardiner A."/>
            <person name="Garfield D.A."/>
            <person name="Garvin B.E."/>
            <person name="Gibson G."/>
            <person name="Gilbert D."/>
            <person name="Gnerre S."/>
            <person name="Godfrey J."/>
            <person name="Good R."/>
            <person name="Gotea V."/>
            <person name="Gravely B."/>
            <person name="Greenberg A.J."/>
            <person name="Griffiths-Jones S."/>
            <person name="Gross S."/>
            <person name="Guigo R."/>
            <person name="Gustafson E.A."/>
            <person name="Haerty W."/>
            <person name="Hahn M.W."/>
            <person name="Halligan D.L."/>
            <person name="Halpern A.L."/>
            <person name="Halter G.M."/>
            <person name="Han M.V."/>
            <person name="Heger A."/>
            <person name="Hillier L."/>
            <person name="Hinrichs A.S."/>
            <person name="Holmes I."/>
            <person name="Hoskins R.A."/>
            <person name="Hubisz M.J."/>
            <person name="Hultmark D."/>
            <person name="Huntley M.A."/>
            <person name="Jaffe D.B."/>
            <person name="Jagadeeshan S."/>
            <person name="Jeck W.R."/>
            <person name="Johnson J."/>
            <person name="Jones C.D."/>
            <person name="Jordan W.C."/>
            <person name="Karpen G.H."/>
            <person name="Kataoka E."/>
            <person name="Keightley P.D."/>
            <person name="Kheradpour P."/>
            <person name="Kirkness E.F."/>
            <person name="Koerich L.B."/>
            <person name="Kristiansen K."/>
            <person name="Kudrna D."/>
            <person name="Kulathinal R.J."/>
            <person name="Kumar S."/>
            <person name="Kwok R."/>
            <person name="Lander E."/>
            <person name="Langley C.H."/>
            <person name="Lapoint R."/>
            <person name="Lazzaro B.P."/>
            <person name="Lee S.J."/>
            <person name="Levesque L."/>
            <person name="Li R."/>
            <person name="Lin C.F."/>
            <person name="Lin M.F."/>
            <person name="Lindblad-Toh K."/>
            <person name="Llopart A."/>
            <person name="Long M."/>
            <person name="Low L."/>
            <person name="Lozovsky E."/>
            <person name="Lu J."/>
            <person name="Luo M."/>
            <person name="Machado C.A."/>
            <person name="Makalowski W."/>
            <person name="Marzo M."/>
            <person name="Matsuda M."/>
            <person name="Matzkin L."/>
            <person name="McAllister B."/>
            <person name="McBride C.S."/>
            <person name="McKernan B."/>
            <person name="McKernan K."/>
            <person name="Mendez-Lago M."/>
            <person name="Minx P."/>
            <person name="Mollenhauer M.U."/>
            <person name="Montooth K."/>
            <person name="Mount S.M."/>
            <person name="Mu X."/>
            <person name="Myers E."/>
            <person name="Negre B."/>
            <person name="Newfeld S."/>
            <person name="Nielsen R."/>
            <person name="Noor M.A."/>
            <person name="O'Grady P."/>
            <person name="Pachter L."/>
            <person name="Papaceit M."/>
            <person name="Parisi M.J."/>
            <person name="Parisi M."/>
            <person name="Parts L."/>
            <person name="Pedersen J.S."/>
            <person name="Pesole G."/>
            <person name="Phillippy A.M."/>
            <person name="Ponting C.P."/>
            <person name="Pop M."/>
            <person name="Porcelli D."/>
            <person name="Powell J.R."/>
            <person name="Prohaska S."/>
            <person name="Pruitt K."/>
            <person name="Puig M."/>
            <person name="Quesneville H."/>
            <person name="Ram K.R."/>
            <person name="Rand D."/>
            <person name="Rasmussen M.D."/>
            <person name="Reed L.K."/>
            <person name="Reenan R."/>
            <person name="Reily A."/>
            <person name="Remington K.A."/>
            <person name="Rieger T.T."/>
            <person name="Ritchie M.G."/>
            <person name="Robin C."/>
            <person name="Rogers Y.H."/>
            <person name="Rohde C."/>
            <person name="Rozas J."/>
            <person name="Rubenfield M.J."/>
            <person name="Ruiz A."/>
            <person name="Russo S."/>
            <person name="Salzberg S.L."/>
            <person name="Sanchez-Gracia A."/>
            <person name="Saranga D.J."/>
            <person name="Sato H."/>
            <person name="Schaeffer S.W."/>
            <person name="Schatz M.C."/>
            <person name="Schlenke T."/>
            <person name="Schwartz R."/>
            <person name="Segarra C."/>
            <person name="Singh R.S."/>
            <person name="Sirot L."/>
            <person name="Sirota M."/>
            <person name="Sisneros N.B."/>
            <person name="Smith C.D."/>
            <person name="Smith T.F."/>
            <person name="Spieth J."/>
            <person name="Stage D.E."/>
            <person name="Stark A."/>
            <person name="Stephan W."/>
            <person name="Strausberg R.L."/>
            <person name="Strempel S."/>
            <person name="Sturgill D."/>
            <person name="Sutton G."/>
            <person name="Sutton G.G."/>
            <person name="Tao W."/>
            <person name="Teichmann S."/>
            <person name="Tobari Y.N."/>
            <person name="Tomimura Y."/>
            <person name="Tsolas J.M."/>
            <person name="Valente V.L."/>
            <person name="Venter E."/>
            <person name="Venter J.C."/>
            <person name="Vicario S."/>
            <person name="Vieira F.G."/>
            <person name="Vilella A.J."/>
            <person name="Villasante A."/>
            <person name="Walenz B."/>
            <person name="Wang J."/>
            <person name="Wasserman M."/>
            <person name="Watts T."/>
            <person name="Wilson D."/>
            <person name="Wilson R.K."/>
            <person name="Wing R.A."/>
            <person name="Wolfner M.F."/>
            <person name="Wong A."/>
            <person name="Wong G.K."/>
            <person name="Wu C.I."/>
            <person name="Wu G."/>
            <person name="Yamamoto D."/>
            <person name="Yang H.P."/>
            <person name="Yang S.P."/>
            <person name="Yorke J.A."/>
            <person name="Yoshida K."/>
            <person name="Zdobnov E."/>
            <person name="Zhang P."/>
            <person name="Zhang Y."/>
            <person name="Zimin A.V."/>
            <person name="Baldwin J."/>
            <person name="Abdouelleil A."/>
            <person name="Abdulkadir J."/>
            <person name="Abebe A."/>
            <person name="Abera B."/>
            <person name="Abreu J."/>
            <person name="Acer S.C."/>
            <person name="Aftuck L."/>
            <person name="Alexander A."/>
            <person name="An P."/>
            <person name="Anderson E."/>
            <person name="Anderson S."/>
            <person name="Arachi H."/>
            <person name="Azer M."/>
            <person name="Bachantsang P."/>
            <person name="Barry A."/>
            <person name="Bayul T."/>
            <person name="Berlin A."/>
            <person name="Bessette D."/>
            <person name="Bloom T."/>
            <person name="Blye J."/>
            <person name="Boguslavskiy L."/>
            <person name="Bonnet C."/>
            <person name="Boukhgalter B."/>
            <person name="Bourzgui I."/>
            <person name="Brown A."/>
            <person name="Cahill P."/>
            <person name="Channer S."/>
            <person name="Cheshatsang Y."/>
            <person name="Chuda L."/>
            <person name="Citroen M."/>
            <person name="Collymore A."/>
            <person name="Cooke P."/>
            <person name="Costello M."/>
            <person name="D'Aco K."/>
            <person name="Daza R."/>
            <person name="De Haan G."/>
            <person name="DeGray S."/>
            <person name="DeMaso C."/>
            <person name="Dhargay N."/>
            <person name="Dooley K."/>
            <person name="Dooley E."/>
            <person name="Doricent M."/>
            <person name="Dorje P."/>
            <person name="Dorjee K."/>
            <person name="Dupes A."/>
            <person name="Elong R."/>
            <person name="Falk J."/>
            <person name="Farina A."/>
            <person name="Faro S."/>
            <person name="Ferguson D."/>
            <person name="Fisher S."/>
            <person name="Foley C.D."/>
            <person name="Franke A."/>
            <person name="Friedrich D."/>
            <person name="Gadbois L."/>
            <person name="Gearin G."/>
            <person name="Gearin C.R."/>
            <person name="Giannoukos G."/>
            <person name="Goode T."/>
            <person name="Graham J."/>
            <person name="Grandbois E."/>
            <person name="Grewal S."/>
            <person name="Gyaltsen K."/>
            <person name="Hafez N."/>
            <person name="Hagos B."/>
            <person name="Hall J."/>
            <person name="Henson C."/>
            <person name="Hollinger A."/>
            <person name="Honan T."/>
            <person name="Huard M.D."/>
            <person name="Hughes L."/>
            <person name="Hurhula B."/>
            <person name="Husby M.E."/>
            <person name="Kamat A."/>
            <person name="Kanga B."/>
            <person name="Kashin S."/>
            <person name="Khazanovich D."/>
            <person name="Kisner P."/>
            <person name="Lance K."/>
            <person name="Lara M."/>
            <person name="Lee W."/>
            <person name="Lennon N."/>
            <person name="Letendre F."/>
            <person name="LeVine R."/>
            <person name="Lipovsky A."/>
            <person name="Liu X."/>
            <person name="Liu J."/>
            <person name="Liu S."/>
            <person name="Lokyitsang T."/>
            <person name="Lokyitsang Y."/>
            <person name="Lubonja R."/>
            <person name="Lui A."/>
            <person name="MacDonald P."/>
            <person name="Magnisalis V."/>
            <person name="Maru K."/>
            <person name="Matthews C."/>
            <person name="McCusker W."/>
            <person name="McDonough S."/>
            <person name="Mehta T."/>
            <person name="Meldrim J."/>
            <person name="Meneus L."/>
            <person name="Mihai O."/>
            <person name="Mihalev A."/>
            <person name="Mihova T."/>
            <person name="Mittelman R."/>
            <person name="Mlenga V."/>
            <person name="Montmayeur A."/>
            <person name="Mulrain L."/>
            <person name="Navidi A."/>
            <person name="Naylor J."/>
            <person name="Negash T."/>
            <person name="Nguyen T."/>
            <person name="Nguyen N."/>
            <person name="Nicol R."/>
            <person name="Norbu C."/>
            <person name="Norbu N."/>
            <person name="Novod N."/>
            <person name="O'Neill B."/>
            <person name="Osman S."/>
            <person name="Markiewicz E."/>
            <person name="Oyono O.L."/>
            <person name="Patti C."/>
            <person name="Phunkhang P."/>
            <person name="Pierre F."/>
            <person name="Priest M."/>
            <person name="Raghuraman S."/>
            <person name="Rege F."/>
            <person name="Reyes R."/>
            <person name="Rise C."/>
            <person name="Rogov P."/>
            <person name="Ross K."/>
            <person name="Ryan E."/>
            <person name="Settipalli S."/>
            <person name="Shea T."/>
            <person name="Sherpa N."/>
            <person name="Shi L."/>
            <person name="Shih D."/>
            <person name="Sparrow T."/>
            <person name="Spaulding J."/>
            <person name="Stalker J."/>
            <person name="Stange-Thomann N."/>
            <person name="Stavropoulos S."/>
            <person name="Stone C."/>
            <person name="Strader C."/>
            <person name="Tesfaye S."/>
            <person name="Thomson T."/>
            <person name="Thoulutsang Y."/>
            <person name="Thoulutsang D."/>
            <person name="Topham K."/>
            <person name="Topping I."/>
            <person name="Tsamla T."/>
            <person name="Vassiliev H."/>
            <person name="Vo A."/>
            <person name="Wangchuk T."/>
            <person name="Wangdi T."/>
            <person name="Weiand M."/>
            <person name="Wilkinson J."/>
            <person name="Wilson A."/>
            <person name="Yadav S."/>
            <person name="Young G."/>
            <person name="Yu Q."/>
            <person name="Zembek L."/>
            <person name="Zhong D."/>
            <person name="Zimmer A."/>
            <person name="Zwirko Z."/>
            <person name="Jaffe D.B."/>
            <person name="Alvarez P."/>
            <person name="Brockman W."/>
            <person name="Butler J."/>
            <person name="Chin C."/>
            <person name="Gnerre S."/>
            <person name="Grabherr M."/>
            <person name="Kleber M."/>
            <person name="Mauceli E."/>
            <person name="MacCallum I."/>
        </authorList>
    </citation>
    <scope>NUCLEOTIDE SEQUENCE [LARGE SCALE GENOMIC DNA]</scope>
    <source>
        <strain evidence="12">Tucson 14024-0371.13</strain>
    </source>
</reference>
<dbReference type="CTD" id="32056"/>
<dbReference type="CDD" id="cd23589">
    <property type="entry name" value="TFP_LU_ECD_Rtv"/>
    <property type="match status" value="1"/>
</dbReference>